<feature type="region of interest" description="Disordered" evidence="1">
    <location>
        <begin position="1"/>
        <end position="72"/>
    </location>
</feature>
<proteinExistence type="predicted"/>
<organism evidence="2">
    <name type="scientific">Palpitomonas bilix</name>
    <dbReference type="NCBI Taxonomy" id="652834"/>
    <lineage>
        <taxon>Eukaryota</taxon>
        <taxon>Eukaryota incertae sedis</taxon>
    </lineage>
</organism>
<dbReference type="AlphaFoldDB" id="A0A7S3LW73"/>
<evidence type="ECO:0000256" key="1">
    <source>
        <dbReference type="SAM" id="MobiDB-lite"/>
    </source>
</evidence>
<feature type="region of interest" description="Disordered" evidence="1">
    <location>
        <begin position="115"/>
        <end position="142"/>
    </location>
</feature>
<dbReference type="InterPro" id="IPR011009">
    <property type="entry name" value="Kinase-like_dom_sf"/>
</dbReference>
<sequence>MGTTRSGSCGVKGNKTEKRHVVCLQSDKGVSKSNKRRGTGRKEEPNENSTTTRTIERERGKKQETSGTIGKETCRYWEPTSLTPFRVFISYTRPASQSAFPVPVVAGSVAESPRGAIPSLETSASHAPKPTDEMRSKLPPGYPPNEKQQLVFPEITHKPLGEGSYGRVYALDNTDVMKIMFPLDQVVNEALCDAKQNNKNGIDFGVVAFGRTGPPHICSSELIPTSLRPPCHFGFKMPNWGTSLLYYLSRKMRSAAPSACSVTDAWIVHALWSTLRDIGCVHRDLSLNNILIKKRKVEVANASSLDVVKPLGKEQLELHFIDFAQSLPCSPEQEAIVRWKQSSDALSASLQSIRTVGTVYIVPTHMLLFTTDLYEMVAITEIDTKDHANPPRKTTVGFKIVECAVPEASLSPELYPIRNRMWAHANSQTSVDAFAGSLSVMYTLFGLFCNLWDSEDISKALQCKDIQLCFLDKKTEKVYHKHFDASCFQELSSFLRFHVSHALFQYMMLLTEQDMKDIHVQKNAYLKGLVHNHDTAPNTPEQALRQKEKQQQRLKDRERLTSVLRQILERVLLRNGKHKMGNTCVHQVWNKNCVKNLFVLLTEFFLSLDGPQDQAWFTLWRFPVIDQRSQLFRCSSPSSGPAPLQHKCIAKVSFLTQTSNGWWRVLLKAFQKGDVPQRSLGEHLEKELKEKIKTLPESEKEDVEAAFRTAWKVIASPWSEMQETWDKERERW</sequence>
<gene>
    <name evidence="2" type="ORF">PBIL07802_LOCUS30442</name>
</gene>
<name>A0A7S3LW73_9EUKA</name>
<protein>
    <submittedName>
        <fullName evidence="2">Uncharacterized protein</fullName>
    </submittedName>
</protein>
<dbReference type="InterPro" id="IPR008266">
    <property type="entry name" value="Tyr_kinase_AS"/>
</dbReference>
<dbReference type="PROSITE" id="PS00109">
    <property type="entry name" value="PROTEIN_KINASE_TYR"/>
    <property type="match status" value="1"/>
</dbReference>
<dbReference type="GO" id="GO:0004672">
    <property type="term" value="F:protein kinase activity"/>
    <property type="evidence" value="ECO:0007669"/>
    <property type="project" value="InterPro"/>
</dbReference>
<dbReference type="EMBL" id="HBIB01046298">
    <property type="protein sequence ID" value="CAE0268095.1"/>
    <property type="molecule type" value="Transcribed_RNA"/>
</dbReference>
<dbReference type="SUPFAM" id="SSF56112">
    <property type="entry name" value="Protein kinase-like (PK-like)"/>
    <property type="match status" value="1"/>
</dbReference>
<reference evidence="2" key="1">
    <citation type="submission" date="2021-01" db="EMBL/GenBank/DDBJ databases">
        <authorList>
            <person name="Corre E."/>
            <person name="Pelletier E."/>
            <person name="Niang G."/>
            <person name="Scheremetjew M."/>
            <person name="Finn R."/>
            <person name="Kale V."/>
            <person name="Holt S."/>
            <person name="Cochrane G."/>
            <person name="Meng A."/>
            <person name="Brown T."/>
            <person name="Cohen L."/>
        </authorList>
    </citation>
    <scope>NUCLEOTIDE SEQUENCE</scope>
    <source>
        <strain evidence="2">NIES-2562</strain>
    </source>
</reference>
<evidence type="ECO:0000313" key="2">
    <source>
        <dbReference type="EMBL" id="CAE0268095.1"/>
    </source>
</evidence>
<accession>A0A7S3LW73</accession>
<feature type="compositionally biased region" description="Basic and acidic residues" evidence="1">
    <location>
        <begin position="54"/>
        <end position="64"/>
    </location>
</feature>